<evidence type="ECO:0000256" key="1">
    <source>
        <dbReference type="ARBA" id="ARBA00004229"/>
    </source>
</evidence>
<keyword evidence="8" id="KW-0809">Transit peptide</keyword>
<keyword evidence="10 11" id="KW-0275">Fatty acid biosynthesis</keyword>
<proteinExistence type="inferred from homology"/>
<keyword evidence="4 11" id="KW-0150">Chloroplast</keyword>
<organism evidence="14 15">
    <name type="scientific">Rhynchospora tenuis</name>
    <dbReference type="NCBI Taxonomy" id="198213"/>
    <lineage>
        <taxon>Eukaryota</taxon>
        <taxon>Viridiplantae</taxon>
        <taxon>Streptophyta</taxon>
        <taxon>Embryophyta</taxon>
        <taxon>Tracheophyta</taxon>
        <taxon>Spermatophyta</taxon>
        <taxon>Magnoliopsida</taxon>
        <taxon>Liliopsida</taxon>
        <taxon>Poales</taxon>
        <taxon>Cyperaceae</taxon>
        <taxon>Cyperoideae</taxon>
        <taxon>Rhynchosporeae</taxon>
        <taxon>Rhynchospora</taxon>
    </lineage>
</organism>
<evidence type="ECO:0000256" key="11">
    <source>
        <dbReference type="RuleBase" id="RU363096"/>
    </source>
</evidence>
<comment type="similarity">
    <text evidence="2 11">Belongs to the acyl-ACP thioesterase family.</text>
</comment>
<keyword evidence="3 11" id="KW-0444">Lipid biosynthesis</keyword>
<evidence type="ECO:0000256" key="6">
    <source>
        <dbReference type="ARBA" id="ARBA00022801"/>
    </source>
</evidence>
<evidence type="ECO:0000256" key="2">
    <source>
        <dbReference type="ARBA" id="ARBA00006500"/>
    </source>
</evidence>
<evidence type="ECO:0000256" key="5">
    <source>
        <dbReference type="ARBA" id="ARBA00022640"/>
    </source>
</evidence>
<dbReference type="PANTHER" id="PTHR31727:SF6">
    <property type="entry name" value="OLEOYL-ACYL CARRIER PROTEIN THIOESTERASE 1, CHLOROPLASTIC"/>
    <property type="match status" value="1"/>
</dbReference>
<dbReference type="SUPFAM" id="SSF54637">
    <property type="entry name" value="Thioesterase/thiol ester dehydrase-isomerase"/>
    <property type="match status" value="1"/>
</dbReference>
<keyword evidence="9 11" id="KW-0443">Lipid metabolism</keyword>
<comment type="function">
    <text evidence="11">Plays an essential role in chain termination during de novo fatty acid synthesis.</text>
</comment>
<keyword evidence="6 11" id="KW-0378">Hydrolase</keyword>
<sequence length="260" mass="29387">MFCLHAAAPSLITASLQYRQPGNVSRAWTSVKCTANVGHATAYSVPGLVKDNMTATGIIRKITLGEKMRFGRFEEDELVYKESFVVGTSQVGVHKTATIETIASLLQETTCNRVQCFGWSTDGYPTPPIMRKHRLTWVTSRVYIEMYKYPAWSAFPEDNNQSVKKIPKLNEPAEYSQLGLKSIPQDVVDTHELEAITIEYRQECQYGDSIDSLASTEVECKLSDSNKISEGRLQFLHLLKFSGTDQEINHGRTVWRKLER</sequence>
<dbReference type="EMBL" id="JAMRDG010000002">
    <property type="protein sequence ID" value="KAJ3688571.1"/>
    <property type="molecule type" value="Genomic_DNA"/>
</dbReference>
<evidence type="ECO:0000256" key="9">
    <source>
        <dbReference type="ARBA" id="ARBA00023098"/>
    </source>
</evidence>
<dbReference type="InterPro" id="IPR049427">
    <property type="entry name" value="Acyl-ACP_TE_C"/>
</dbReference>
<evidence type="ECO:0000256" key="3">
    <source>
        <dbReference type="ARBA" id="ARBA00022516"/>
    </source>
</evidence>
<dbReference type="Proteomes" id="UP001210211">
    <property type="component" value="Unassembled WGS sequence"/>
</dbReference>
<feature type="domain" description="Acyl-ACP thioesterase N-terminal hotdog" evidence="12">
    <location>
        <begin position="78"/>
        <end position="153"/>
    </location>
</feature>
<protein>
    <recommendedName>
        <fullName evidence="11">Acyl-[acyl-carrier-protein] hydrolase</fullName>
        <ecNumber evidence="11">3.1.2.-</ecNumber>
    </recommendedName>
</protein>
<comment type="caution">
    <text evidence="14">The sequence shown here is derived from an EMBL/GenBank/DDBJ whole genome shotgun (WGS) entry which is preliminary data.</text>
</comment>
<evidence type="ECO:0000313" key="14">
    <source>
        <dbReference type="EMBL" id="KAJ3688571.1"/>
    </source>
</evidence>
<dbReference type="GO" id="GO:0000036">
    <property type="term" value="F:acyl carrier activity"/>
    <property type="evidence" value="ECO:0007669"/>
    <property type="project" value="TreeGrafter"/>
</dbReference>
<dbReference type="Pfam" id="PF01643">
    <property type="entry name" value="Acyl-ACP_TE"/>
    <property type="match status" value="1"/>
</dbReference>
<dbReference type="AlphaFoldDB" id="A0AAD5Z834"/>
<evidence type="ECO:0000256" key="8">
    <source>
        <dbReference type="ARBA" id="ARBA00022946"/>
    </source>
</evidence>
<dbReference type="EC" id="3.1.2.-" evidence="11"/>
<keyword evidence="5 11" id="KW-0934">Plastid</keyword>
<feature type="domain" description="Acyl-ACP thioesterase-like C-terminal" evidence="13">
    <location>
        <begin position="174"/>
        <end position="257"/>
    </location>
</feature>
<comment type="subcellular location">
    <subcellularLocation>
        <location evidence="1 11">Plastid</location>
        <location evidence="1 11">Chloroplast</location>
    </subcellularLocation>
</comment>
<keyword evidence="7 11" id="KW-0276">Fatty acid metabolism</keyword>
<dbReference type="GO" id="GO:0009507">
    <property type="term" value="C:chloroplast"/>
    <property type="evidence" value="ECO:0007669"/>
    <property type="project" value="UniProtKB-SubCell"/>
</dbReference>
<gene>
    <name evidence="14" type="ORF">LUZ61_017735</name>
</gene>
<dbReference type="InterPro" id="IPR045023">
    <property type="entry name" value="FATA/B"/>
</dbReference>
<evidence type="ECO:0000259" key="12">
    <source>
        <dbReference type="Pfam" id="PF01643"/>
    </source>
</evidence>
<reference evidence="14 15" key="1">
    <citation type="journal article" date="2022" name="Cell">
        <title>Repeat-based holocentromeres influence genome architecture and karyotype evolution.</title>
        <authorList>
            <person name="Hofstatter P.G."/>
            <person name="Thangavel G."/>
            <person name="Lux T."/>
            <person name="Neumann P."/>
            <person name="Vondrak T."/>
            <person name="Novak P."/>
            <person name="Zhang M."/>
            <person name="Costa L."/>
            <person name="Castellani M."/>
            <person name="Scott A."/>
            <person name="Toegelov H."/>
            <person name="Fuchs J."/>
            <person name="Mata-Sucre Y."/>
            <person name="Dias Y."/>
            <person name="Vanzela A.L.L."/>
            <person name="Huettel B."/>
            <person name="Almeida C.C.S."/>
            <person name="Simkova H."/>
            <person name="Souza G."/>
            <person name="Pedrosa-Harand A."/>
            <person name="Macas J."/>
            <person name="Mayer K.F.X."/>
            <person name="Houben A."/>
            <person name="Marques A."/>
        </authorList>
    </citation>
    <scope>NUCLEOTIDE SEQUENCE [LARGE SCALE GENOMIC DNA]</scope>
    <source>
        <strain evidence="14">RhyTen1mFocal</strain>
    </source>
</reference>
<dbReference type="PANTHER" id="PTHR31727">
    <property type="entry name" value="OLEOYL-ACYL CARRIER PROTEIN THIOESTERASE 1, CHLOROPLASTIC"/>
    <property type="match status" value="1"/>
</dbReference>
<evidence type="ECO:0000256" key="7">
    <source>
        <dbReference type="ARBA" id="ARBA00022832"/>
    </source>
</evidence>
<evidence type="ECO:0000313" key="15">
    <source>
        <dbReference type="Proteomes" id="UP001210211"/>
    </source>
</evidence>
<evidence type="ECO:0000256" key="10">
    <source>
        <dbReference type="ARBA" id="ARBA00023160"/>
    </source>
</evidence>
<evidence type="ECO:0000259" key="13">
    <source>
        <dbReference type="Pfam" id="PF20791"/>
    </source>
</evidence>
<evidence type="ECO:0000256" key="4">
    <source>
        <dbReference type="ARBA" id="ARBA00022528"/>
    </source>
</evidence>
<accession>A0AAD5Z834</accession>
<dbReference type="InterPro" id="IPR002864">
    <property type="entry name" value="Acyl-ACP_thioesterase_NHD"/>
</dbReference>
<keyword evidence="15" id="KW-1185">Reference proteome</keyword>
<dbReference type="Gene3D" id="3.10.129.10">
    <property type="entry name" value="Hotdog Thioesterase"/>
    <property type="match status" value="2"/>
</dbReference>
<dbReference type="GO" id="GO:0016297">
    <property type="term" value="F:fatty acyl-[ACP] hydrolase activity"/>
    <property type="evidence" value="ECO:0007669"/>
    <property type="project" value="InterPro"/>
</dbReference>
<name>A0AAD5Z834_9POAL</name>
<dbReference type="InterPro" id="IPR029069">
    <property type="entry name" value="HotDog_dom_sf"/>
</dbReference>
<dbReference type="Pfam" id="PF20791">
    <property type="entry name" value="Acyl-ACP_TE_C"/>
    <property type="match status" value="1"/>
</dbReference>